<protein>
    <submittedName>
        <fullName evidence="11">ATP-binding Cassette (ABC) Superfamily</fullName>
    </submittedName>
</protein>
<evidence type="ECO:0000256" key="4">
    <source>
        <dbReference type="ARBA" id="ARBA00022737"/>
    </source>
</evidence>
<dbReference type="Gene3D" id="1.20.1560.10">
    <property type="entry name" value="ABC transporter type 1, transmembrane domain"/>
    <property type="match status" value="1"/>
</dbReference>
<evidence type="ECO:0000256" key="8">
    <source>
        <dbReference type="ARBA" id="ARBA00023136"/>
    </source>
</evidence>
<dbReference type="InterPro" id="IPR011527">
    <property type="entry name" value="ABC1_TM_dom"/>
</dbReference>
<evidence type="ECO:0000256" key="1">
    <source>
        <dbReference type="ARBA" id="ARBA00004127"/>
    </source>
</evidence>
<keyword evidence="3 9" id="KW-0812">Transmembrane</keyword>
<dbReference type="InterPro" id="IPR027417">
    <property type="entry name" value="P-loop_NTPase"/>
</dbReference>
<keyword evidence="12" id="KW-1185">Reference proteome</keyword>
<feature type="domain" description="ABC transmembrane type-1" evidence="10">
    <location>
        <begin position="1"/>
        <end position="232"/>
    </location>
</feature>
<name>A0A1V9YRA5_9STRA</name>
<feature type="transmembrane region" description="Helical" evidence="9">
    <location>
        <begin position="216"/>
        <end position="237"/>
    </location>
</feature>
<dbReference type="InterPro" id="IPR036640">
    <property type="entry name" value="ABC1_TM_sf"/>
</dbReference>
<keyword evidence="7 9" id="KW-1133">Transmembrane helix</keyword>
<comment type="subcellular location">
    <subcellularLocation>
        <location evidence="1">Endomembrane system</location>
        <topology evidence="1">Multi-pass membrane protein</topology>
    </subcellularLocation>
</comment>
<evidence type="ECO:0000259" key="10">
    <source>
        <dbReference type="PROSITE" id="PS50929"/>
    </source>
</evidence>
<dbReference type="InterPro" id="IPR050173">
    <property type="entry name" value="ABC_transporter_C-like"/>
</dbReference>
<dbReference type="EMBL" id="JNBS01003331">
    <property type="protein sequence ID" value="OQR88211.1"/>
    <property type="molecule type" value="Genomic_DNA"/>
</dbReference>
<dbReference type="STRING" id="74557.A0A1V9YRA5"/>
<proteinExistence type="predicted"/>
<comment type="caution">
    <text evidence="11">The sequence shown here is derived from an EMBL/GenBank/DDBJ whole genome shotgun (WGS) entry which is preliminary data.</text>
</comment>
<keyword evidence="4" id="KW-0677">Repeat</keyword>
<dbReference type="OrthoDB" id="74382at2759"/>
<evidence type="ECO:0000256" key="7">
    <source>
        <dbReference type="ARBA" id="ARBA00022989"/>
    </source>
</evidence>
<dbReference type="GO" id="GO:0012505">
    <property type="term" value="C:endomembrane system"/>
    <property type="evidence" value="ECO:0007669"/>
    <property type="project" value="UniProtKB-SubCell"/>
</dbReference>
<dbReference type="PANTHER" id="PTHR24223:SF443">
    <property type="entry name" value="MULTIDRUG-RESISTANCE LIKE PROTEIN 1, ISOFORM I"/>
    <property type="match status" value="1"/>
</dbReference>
<evidence type="ECO:0000256" key="9">
    <source>
        <dbReference type="SAM" id="Phobius"/>
    </source>
</evidence>
<dbReference type="Gene3D" id="3.40.50.300">
    <property type="entry name" value="P-loop containing nucleotide triphosphate hydrolases"/>
    <property type="match status" value="1"/>
</dbReference>
<dbReference type="GO" id="GO:0005524">
    <property type="term" value="F:ATP binding"/>
    <property type="evidence" value="ECO:0007669"/>
    <property type="project" value="UniProtKB-KW"/>
</dbReference>
<evidence type="ECO:0000256" key="3">
    <source>
        <dbReference type="ARBA" id="ARBA00022692"/>
    </source>
</evidence>
<evidence type="ECO:0000313" key="11">
    <source>
        <dbReference type="EMBL" id="OQR88211.1"/>
    </source>
</evidence>
<evidence type="ECO:0000256" key="5">
    <source>
        <dbReference type="ARBA" id="ARBA00022741"/>
    </source>
</evidence>
<keyword evidence="6 11" id="KW-0067">ATP-binding</keyword>
<evidence type="ECO:0000256" key="2">
    <source>
        <dbReference type="ARBA" id="ARBA00022448"/>
    </source>
</evidence>
<feature type="transmembrane region" description="Helical" evidence="9">
    <location>
        <begin position="86"/>
        <end position="108"/>
    </location>
</feature>
<dbReference type="CDD" id="cd18579">
    <property type="entry name" value="ABC_6TM_ABCC_D1"/>
    <property type="match status" value="1"/>
</dbReference>
<dbReference type="AlphaFoldDB" id="A0A1V9YRA5"/>
<keyword evidence="2" id="KW-0813">Transport</keyword>
<dbReference type="Pfam" id="PF00664">
    <property type="entry name" value="ABC_membrane"/>
    <property type="match status" value="1"/>
</dbReference>
<dbReference type="InterPro" id="IPR044746">
    <property type="entry name" value="ABCC_6TM_D1"/>
</dbReference>
<gene>
    <name evidence="11" type="ORF">THRCLA_10395</name>
</gene>
<dbReference type="PANTHER" id="PTHR24223">
    <property type="entry name" value="ATP-BINDING CASSETTE SUB-FAMILY C"/>
    <property type="match status" value="1"/>
</dbReference>
<feature type="transmembrane region" description="Helical" evidence="9">
    <location>
        <begin position="176"/>
        <end position="196"/>
    </location>
</feature>
<dbReference type="GO" id="GO:0140359">
    <property type="term" value="F:ABC-type transporter activity"/>
    <property type="evidence" value="ECO:0007669"/>
    <property type="project" value="InterPro"/>
</dbReference>
<feature type="transmembrane region" description="Helical" evidence="9">
    <location>
        <begin position="58"/>
        <end position="80"/>
    </location>
</feature>
<organism evidence="11 12">
    <name type="scientific">Thraustotheca clavata</name>
    <dbReference type="NCBI Taxonomy" id="74557"/>
    <lineage>
        <taxon>Eukaryota</taxon>
        <taxon>Sar</taxon>
        <taxon>Stramenopiles</taxon>
        <taxon>Oomycota</taxon>
        <taxon>Saprolegniomycetes</taxon>
        <taxon>Saprolegniales</taxon>
        <taxon>Achlyaceae</taxon>
        <taxon>Thraustotheca</taxon>
    </lineage>
</organism>
<accession>A0A1V9YRA5</accession>
<dbReference type="GO" id="GO:0016020">
    <property type="term" value="C:membrane"/>
    <property type="evidence" value="ECO:0007669"/>
    <property type="project" value="InterPro"/>
</dbReference>
<feature type="non-terminal residue" evidence="11">
    <location>
        <position position="318"/>
    </location>
</feature>
<sequence>LQAVITAHANLENQIITIKITSALQHLLFQKALVLDAKCRREKTAGEISNMFSTDIQWIIQFSMFTNQIWLIPLQLGIVLAMLYSVIGWAAFVGASVIVITLVSNNILANAQRRAYKLLMEQKDDRMKAVNEVFGAMQIIKLNGWEEKFGEKIDTLRKAEVSTLARLVSLTSMQVGFLYSAPVLVTVASFAIYSMIMQQSLTAAKVFTALSLFTLLRGPMMYLPQIVANLMQAIVALKRIMEFLNMEEKDPNTVMTPDNMTTEQLNAYADKNIDVQITDGSFAWDTNLKPLFDHINLTVKRGEFIVIHGSVGEGKSSL</sequence>
<reference evidence="11 12" key="1">
    <citation type="journal article" date="2014" name="Genome Biol. Evol.">
        <title>The secreted proteins of Achlya hypogyna and Thraustotheca clavata identify the ancestral oomycete secretome and reveal gene acquisitions by horizontal gene transfer.</title>
        <authorList>
            <person name="Misner I."/>
            <person name="Blouin N."/>
            <person name="Leonard G."/>
            <person name="Richards T.A."/>
            <person name="Lane C.E."/>
        </authorList>
    </citation>
    <scope>NUCLEOTIDE SEQUENCE [LARGE SCALE GENOMIC DNA]</scope>
    <source>
        <strain evidence="11 12">ATCC 34112</strain>
    </source>
</reference>
<dbReference type="SUPFAM" id="SSF52540">
    <property type="entry name" value="P-loop containing nucleoside triphosphate hydrolases"/>
    <property type="match status" value="1"/>
</dbReference>
<keyword evidence="5" id="KW-0547">Nucleotide-binding</keyword>
<keyword evidence="8 9" id="KW-0472">Membrane</keyword>
<evidence type="ECO:0000256" key="6">
    <source>
        <dbReference type="ARBA" id="ARBA00022840"/>
    </source>
</evidence>
<dbReference type="PROSITE" id="PS50929">
    <property type="entry name" value="ABC_TM1F"/>
    <property type="match status" value="1"/>
</dbReference>
<evidence type="ECO:0000313" key="12">
    <source>
        <dbReference type="Proteomes" id="UP000243217"/>
    </source>
</evidence>
<dbReference type="SUPFAM" id="SSF90123">
    <property type="entry name" value="ABC transporter transmembrane region"/>
    <property type="match status" value="1"/>
</dbReference>
<dbReference type="Proteomes" id="UP000243217">
    <property type="component" value="Unassembled WGS sequence"/>
</dbReference>
<feature type="non-terminal residue" evidence="11">
    <location>
        <position position="1"/>
    </location>
</feature>